<dbReference type="AlphaFoldDB" id="A0A0K1PWX1"/>
<accession>A0A0K1PWX1</accession>
<keyword evidence="2" id="KW-1185">Reference proteome</keyword>
<name>A0A0K1PWX1_9BACT</name>
<dbReference type="KEGG" id="llu:AKJ09_04298"/>
<dbReference type="EMBL" id="CP012333">
    <property type="protein sequence ID" value="AKU97634.1"/>
    <property type="molecule type" value="Genomic_DNA"/>
</dbReference>
<dbReference type="Proteomes" id="UP000064967">
    <property type="component" value="Chromosome"/>
</dbReference>
<protein>
    <submittedName>
        <fullName evidence="1">Uncharacterized protein</fullName>
    </submittedName>
</protein>
<organism evidence="1 2">
    <name type="scientific">Labilithrix luteola</name>
    <dbReference type="NCBI Taxonomy" id="1391654"/>
    <lineage>
        <taxon>Bacteria</taxon>
        <taxon>Pseudomonadati</taxon>
        <taxon>Myxococcota</taxon>
        <taxon>Polyangia</taxon>
        <taxon>Polyangiales</taxon>
        <taxon>Labilitrichaceae</taxon>
        <taxon>Labilithrix</taxon>
    </lineage>
</organism>
<evidence type="ECO:0000313" key="2">
    <source>
        <dbReference type="Proteomes" id="UP000064967"/>
    </source>
</evidence>
<evidence type="ECO:0000313" key="1">
    <source>
        <dbReference type="EMBL" id="AKU97634.1"/>
    </source>
</evidence>
<proteinExistence type="predicted"/>
<reference evidence="1 2" key="1">
    <citation type="submission" date="2015-08" db="EMBL/GenBank/DDBJ databases">
        <authorList>
            <person name="Babu N.S."/>
            <person name="Beckwith C.J."/>
            <person name="Beseler K.G."/>
            <person name="Brison A."/>
            <person name="Carone J.V."/>
            <person name="Caskin T.P."/>
            <person name="Diamond M."/>
            <person name="Durham M.E."/>
            <person name="Foxe J.M."/>
            <person name="Go M."/>
            <person name="Henderson B.A."/>
            <person name="Jones I.B."/>
            <person name="McGettigan J.A."/>
            <person name="Micheletti S.J."/>
            <person name="Nasrallah M.E."/>
            <person name="Ortiz D."/>
            <person name="Piller C.R."/>
            <person name="Privatt S.R."/>
            <person name="Schneider S.L."/>
            <person name="Sharp S."/>
            <person name="Smith T.C."/>
            <person name="Stanton J.D."/>
            <person name="Ullery H.E."/>
            <person name="Wilson R.J."/>
            <person name="Serrano M.G."/>
            <person name="Buck G."/>
            <person name="Lee V."/>
            <person name="Wang Y."/>
            <person name="Carvalho R."/>
            <person name="Voegtly L."/>
            <person name="Shi R."/>
            <person name="Duckworth R."/>
            <person name="Johnson A."/>
            <person name="Loviza R."/>
            <person name="Walstead R."/>
            <person name="Shah Z."/>
            <person name="Kiflezghi M."/>
            <person name="Wade K."/>
            <person name="Ball S.L."/>
            <person name="Bradley K.W."/>
            <person name="Asai D.J."/>
            <person name="Bowman C.A."/>
            <person name="Russell D.A."/>
            <person name="Pope W.H."/>
            <person name="Jacobs-Sera D."/>
            <person name="Hendrix R.W."/>
            <person name="Hatfull G.F."/>
        </authorList>
    </citation>
    <scope>NUCLEOTIDE SEQUENCE [LARGE SCALE GENOMIC DNA]</scope>
    <source>
        <strain evidence="1 2">DSM 27648</strain>
    </source>
</reference>
<sequence>MAHESSNHREAGGGIAARRRGYVCLRRCVKDALRSIGADGHP</sequence>
<gene>
    <name evidence="1" type="ORF">AKJ09_04298</name>
</gene>